<keyword evidence="1" id="KW-0472">Membrane</keyword>
<feature type="transmembrane region" description="Helical" evidence="1">
    <location>
        <begin position="100"/>
        <end position="123"/>
    </location>
</feature>
<reference evidence="2 3" key="1">
    <citation type="journal article" date="2016" name="Front. Microbiol.">
        <title>Genomic Resource of Rice Seed Associated Bacteria.</title>
        <authorList>
            <person name="Midha S."/>
            <person name="Bansal K."/>
            <person name="Sharma S."/>
            <person name="Kumar N."/>
            <person name="Patil P.P."/>
            <person name="Chaudhry V."/>
            <person name="Patil P.B."/>
        </authorList>
    </citation>
    <scope>NUCLEOTIDE SEQUENCE [LARGE SCALE GENOMIC DNA]</scope>
    <source>
        <strain evidence="2 3">NS184</strain>
    </source>
</reference>
<dbReference type="Proteomes" id="UP000078252">
    <property type="component" value="Unassembled WGS sequence"/>
</dbReference>
<dbReference type="PATRIC" id="fig|33881.3.peg.1832"/>
<dbReference type="EMBL" id="LDQC01000039">
    <property type="protein sequence ID" value="KTR07543.1"/>
    <property type="molecule type" value="Genomic_DNA"/>
</dbReference>
<evidence type="ECO:0000313" key="3">
    <source>
        <dbReference type="Proteomes" id="UP000078252"/>
    </source>
</evidence>
<feature type="transmembrane region" description="Helical" evidence="1">
    <location>
        <begin position="24"/>
        <end position="43"/>
    </location>
</feature>
<gene>
    <name evidence="2" type="ORF">NS184_07605</name>
</gene>
<accession>A0A175RVS8</accession>
<keyword evidence="1" id="KW-1133">Transmembrane helix</keyword>
<protein>
    <submittedName>
        <fullName evidence="2">Uncharacterized protein</fullName>
    </submittedName>
</protein>
<sequence length="177" mass="18157">MVAALAPAVRGALEATIVFVPQTWLVAGSVLGALGAVVVLVAAWRTRARATVTFALATLLYALSWPVPGTVGSFAALIAIVLLLAFGVQVVRGSSGFRRVLGWVVAIGGGLLVLSHFALSWFAPLAAVSQAALNLIVLAPGVVQAVAYAAAAVLFLPPLLRPVRDGARALWSAAEVR</sequence>
<dbReference type="AlphaFoldDB" id="A0A175RVS8"/>
<feature type="transmembrane region" description="Helical" evidence="1">
    <location>
        <begin position="135"/>
        <end position="156"/>
    </location>
</feature>
<name>A0A175RVS8_9MICO</name>
<proteinExistence type="predicted"/>
<evidence type="ECO:0000256" key="1">
    <source>
        <dbReference type="SAM" id="Phobius"/>
    </source>
</evidence>
<comment type="caution">
    <text evidence="2">The sequence shown here is derived from an EMBL/GenBank/DDBJ whole genome shotgun (WGS) entry which is preliminary data.</text>
</comment>
<keyword evidence="1" id="KW-0812">Transmembrane</keyword>
<feature type="transmembrane region" description="Helical" evidence="1">
    <location>
        <begin position="73"/>
        <end position="91"/>
    </location>
</feature>
<evidence type="ECO:0000313" key="2">
    <source>
        <dbReference type="EMBL" id="KTR07543.1"/>
    </source>
</evidence>
<organism evidence="2 3">
    <name type="scientific">Curtobacterium luteum</name>
    <dbReference type="NCBI Taxonomy" id="33881"/>
    <lineage>
        <taxon>Bacteria</taxon>
        <taxon>Bacillati</taxon>
        <taxon>Actinomycetota</taxon>
        <taxon>Actinomycetes</taxon>
        <taxon>Micrococcales</taxon>
        <taxon>Microbacteriaceae</taxon>
        <taxon>Curtobacterium</taxon>
    </lineage>
</organism>